<comment type="caution">
    <text evidence="1">The sequence shown here is derived from an EMBL/GenBank/DDBJ whole genome shotgun (WGS) entry which is preliminary data.</text>
</comment>
<dbReference type="Proteomes" id="UP000607435">
    <property type="component" value="Unassembled WGS sequence"/>
</dbReference>
<reference evidence="1 2" key="1">
    <citation type="submission" date="2020-08" db="EMBL/GenBank/DDBJ databases">
        <title>Winogradskyella ouciana sp. nov., isolated from the hadal seawater of the Mariana Trench.</title>
        <authorList>
            <person name="He X."/>
        </authorList>
    </citation>
    <scope>NUCLEOTIDE SEQUENCE [LARGE SCALE GENOMIC DNA]</scope>
    <source>
        <strain evidence="1 2">KCTC 22026</strain>
    </source>
</reference>
<protein>
    <submittedName>
        <fullName evidence="1">Carboxypeptidase regulatory-like domain-containing protein</fullName>
    </submittedName>
</protein>
<gene>
    <name evidence="1" type="ORF">H6H04_06120</name>
</gene>
<organism evidence="1 2">
    <name type="scientific">Winogradskyella echinorum</name>
    <dbReference type="NCBI Taxonomy" id="538189"/>
    <lineage>
        <taxon>Bacteria</taxon>
        <taxon>Pseudomonadati</taxon>
        <taxon>Bacteroidota</taxon>
        <taxon>Flavobacteriia</taxon>
        <taxon>Flavobacteriales</taxon>
        <taxon>Flavobacteriaceae</taxon>
        <taxon>Winogradskyella</taxon>
    </lineage>
</organism>
<dbReference type="InterPro" id="IPR008969">
    <property type="entry name" value="CarboxyPept-like_regulatory"/>
</dbReference>
<name>A0ABR6XZN6_9FLAO</name>
<dbReference type="EMBL" id="JACOME010000001">
    <property type="protein sequence ID" value="MBC3845946.1"/>
    <property type="molecule type" value="Genomic_DNA"/>
</dbReference>
<sequence length="236" mass="27005">MAKFKGLLLLFILFLLQCEVPFENNARLLIKGQIVDENNQPISNSQINVFVRRDENFLYNSDPSNEDSGVLLGGTTSDIDGTFSLITLLGKDEDFVIEVYGGEDFSKYMYRTNTETYIPDDYLIDLETISLPKKAFFEFNIIRSSPAGTELQYNFNYTSIPCLEVYEDGVLNEVETACYKQMNRGRFLDDERPDASGDFLSFLGANVIFTYSINDQPEVVEVLTIDDINFEFNFNY</sequence>
<keyword evidence="2" id="KW-1185">Reference proteome</keyword>
<dbReference type="SUPFAM" id="SSF49464">
    <property type="entry name" value="Carboxypeptidase regulatory domain-like"/>
    <property type="match status" value="1"/>
</dbReference>
<proteinExistence type="predicted"/>
<dbReference type="RefSeq" id="WP_186845033.1">
    <property type="nucleotide sequence ID" value="NZ_JACOME010000001.1"/>
</dbReference>
<evidence type="ECO:0000313" key="1">
    <source>
        <dbReference type="EMBL" id="MBC3845946.1"/>
    </source>
</evidence>
<accession>A0ABR6XZN6</accession>
<evidence type="ECO:0000313" key="2">
    <source>
        <dbReference type="Proteomes" id="UP000607435"/>
    </source>
</evidence>